<dbReference type="AlphaFoldDB" id="A0A9E7E8W0"/>
<dbReference type="OrthoDB" id="1933125at2759"/>
<protein>
    <recommendedName>
        <fullName evidence="8">WEB family protein</fullName>
    </recommendedName>
</protein>
<keyword evidence="7" id="KW-1185">Reference proteome</keyword>
<evidence type="ECO:0000256" key="4">
    <source>
        <dbReference type="SAM" id="MobiDB-lite"/>
    </source>
</evidence>
<accession>A0A9E7E8W0</accession>
<feature type="coiled-coil region" evidence="3">
    <location>
        <begin position="329"/>
        <end position="377"/>
    </location>
</feature>
<evidence type="ECO:0008006" key="8">
    <source>
        <dbReference type="Google" id="ProtNLM"/>
    </source>
</evidence>
<dbReference type="InterPro" id="IPR008545">
    <property type="entry name" value="Web"/>
</dbReference>
<sequence>METNAGQNGTDLPKAEIDTRAPFKSVKAAVSLFGEVAFTSDRSTVRKPKPPPTESGIAKETQLHLAKKELNKYREQLDNAAKTRTHALVELERVRRTFEELTNKLNAVNESKELALKATEVAKAQTENLEVVSSVENYGHDGGWEQEFNNAREQYAIVVVELNAAKQELRRIRKDFEASTEAKLTAIYRQAKAKELLDAYNEKVAQLSMEIRTSQESLTNVKLVTEQAHQEESKIRSEKDSSKQARKQALEETERKMASLKKESDPQVHKNLEAKLAETASEIGAVQKEMEVARASDLELFTSMGAELDGAKGMLHKLAEEESSFRSLVDSLKLELGAVKNERAELKEKDAETGYVVNNLNLKIQECKAELEAAMAADSKATSASDDLVSAPQQLSSAEKKKSGEELRDEAAKKLQGAPMDADVAVASEANITISKQEYESLTCKVEESERLMESKVAAAMAQVEVVRASENEVSKKLEAAQTEMEEIEAATKVALKRAEMAEAAKNAVEGELRRWRDKEQRRASETHQSAGALPPRPTVHNVKPGEKSEENRKVLKAMASRKTFLSNLSGILHRKKSHVDGGASPSHPPGEKPLCSSVGYDSLTWSCPNLCCCKQCHYISLELHFDYDCLVI</sequence>
<dbReference type="GO" id="GO:0005829">
    <property type="term" value="C:cytosol"/>
    <property type="evidence" value="ECO:0007669"/>
    <property type="project" value="TreeGrafter"/>
</dbReference>
<feature type="coiled-coil region" evidence="3">
    <location>
        <begin position="63"/>
        <end position="111"/>
    </location>
</feature>
<evidence type="ECO:0000256" key="3">
    <source>
        <dbReference type="SAM" id="Coils"/>
    </source>
</evidence>
<dbReference type="Pfam" id="PF05701">
    <property type="entry name" value="WEMBL"/>
    <property type="match status" value="1"/>
</dbReference>
<evidence type="ECO:0000256" key="2">
    <source>
        <dbReference type="ARBA" id="ARBA00023054"/>
    </source>
</evidence>
<comment type="similarity">
    <text evidence="1">Belongs to the WEB family.</text>
</comment>
<organism evidence="5 7">
    <name type="scientific">Musa troglodytarum</name>
    <name type="common">fe'i banana</name>
    <dbReference type="NCBI Taxonomy" id="320322"/>
    <lineage>
        <taxon>Eukaryota</taxon>
        <taxon>Viridiplantae</taxon>
        <taxon>Streptophyta</taxon>
        <taxon>Embryophyta</taxon>
        <taxon>Tracheophyta</taxon>
        <taxon>Spermatophyta</taxon>
        <taxon>Magnoliopsida</taxon>
        <taxon>Liliopsida</taxon>
        <taxon>Zingiberales</taxon>
        <taxon>Musaceae</taxon>
        <taxon>Musa</taxon>
    </lineage>
</organism>
<dbReference type="Proteomes" id="UP001055439">
    <property type="component" value="Chromosome 1"/>
</dbReference>
<feature type="compositionally biased region" description="Basic and acidic residues" evidence="4">
    <location>
        <begin position="228"/>
        <end position="268"/>
    </location>
</feature>
<reference evidence="5" key="1">
    <citation type="submission" date="2022-05" db="EMBL/GenBank/DDBJ databases">
        <title>The Musa troglodytarum L. genome provides insights into the mechanism of non-climacteric behaviour and enrichment of carotenoids.</title>
        <authorList>
            <person name="Wang J."/>
        </authorList>
    </citation>
    <scope>NUCLEOTIDE SEQUENCE</scope>
    <source>
        <tissue evidence="5">Leaf</tissue>
    </source>
</reference>
<evidence type="ECO:0000313" key="7">
    <source>
        <dbReference type="Proteomes" id="UP001055439"/>
    </source>
</evidence>
<feature type="region of interest" description="Disordered" evidence="4">
    <location>
        <begin position="382"/>
        <end position="416"/>
    </location>
</feature>
<dbReference type="EMBL" id="CP097502">
    <property type="protein sequence ID" value="URD72560.1"/>
    <property type="molecule type" value="Genomic_DNA"/>
</dbReference>
<dbReference type="EMBL" id="CP097502">
    <property type="protein sequence ID" value="URD75453.1"/>
    <property type="molecule type" value="Genomic_DNA"/>
</dbReference>
<dbReference type="GO" id="GO:0009903">
    <property type="term" value="P:chloroplast avoidance movement"/>
    <property type="evidence" value="ECO:0007669"/>
    <property type="project" value="TreeGrafter"/>
</dbReference>
<gene>
    <name evidence="5" type="ORF">MUK42_08207</name>
    <name evidence="6" type="ORF">MUK42_36448</name>
</gene>
<dbReference type="PANTHER" id="PTHR32054:SF3">
    <property type="entry name" value="HEAVY CHAIN, PUTATIVE, EXPRESSED-RELATED"/>
    <property type="match status" value="1"/>
</dbReference>
<feature type="compositionally biased region" description="Basic and acidic residues" evidence="4">
    <location>
        <begin position="516"/>
        <end position="526"/>
    </location>
</feature>
<feature type="coiled-coil region" evidence="3">
    <location>
        <begin position="159"/>
        <end position="217"/>
    </location>
</feature>
<keyword evidence="2 3" id="KW-0175">Coiled coil</keyword>
<feature type="compositionally biased region" description="Basic and acidic residues" evidence="4">
    <location>
        <begin position="398"/>
        <end position="413"/>
    </location>
</feature>
<dbReference type="GO" id="GO:0009904">
    <property type="term" value="P:chloroplast accumulation movement"/>
    <property type="evidence" value="ECO:0007669"/>
    <property type="project" value="TreeGrafter"/>
</dbReference>
<dbReference type="PANTHER" id="PTHR32054">
    <property type="entry name" value="HEAVY CHAIN, PUTATIVE, EXPRESSED-RELATED-RELATED"/>
    <property type="match status" value="1"/>
</dbReference>
<proteinExistence type="inferred from homology"/>
<evidence type="ECO:0000256" key="1">
    <source>
        <dbReference type="ARBA" id="ARBA00005485"/>
    </source>
</evidence>
<name>A0A9E7E8W0_9LILI</name>
<evidence type="ECO:0000313" key="6">
    <source>
        <dbReference type="EMBL" id="URD75453.1"/>
    </source>
</evidence>
<feature type="region of interest" description="Disordered" evidence="4">
    <location>
        <begin position="226"/>
        <end position="268"/>
    </location>
</feature>
<feature type="region of interest" description="Disordered" evidence="4">
    <location>
        <begin position="516"/>
        <end position="551"/>
    </location>
</feature>
<evidence type="ECO:0000313" key="5">
    <source>
        <dbReference type="EMBL" id="URD72560.1"/>
    </source>
</evidence>